<reference evidence="1 2" key="1">
    <citation type="submission" date="2015-09" db="EMBL/GenBank/DDBJ databases">
        <authorList>
            <consortium name="Pathogen Informatics"/>
        </authorList>
    </citation>
    <scope>NUCLEOTIDE SEQUENCE [LARGE SCALE GENOMIC DNA]</scope>
    <source>
        <strain evidence="1 2">2789STDY5608850</strain>
    </source>
</reference>
<name>A0A174HF44_9FIRM</name>
<dbReference type="Proteomes" id="UP000095651">
    <property type="component" value="Unassembled WGS sequence"/>
</dbReference>
<evidence type="ECO:0000313" key="1">
    <source>
        <dbReference type="EMBL" id="CUO71525.1"/>
    </source>
</evidence>
<organism evidence="1 2">
    <name type="scientific">Hungatella hathewayi</name>
    <dbReference type="NCBI Taxonomy" id="154046"/>
    <lineage>
        <taxon>Bacteria</taxon>
        <taxon>Bacillati</taxon>
        <taxon>Bacillota</taxon>
        <taxon>Clostridia</taxon>
        <taxon>Lachnospirales</taxon>
        <taxon>Lachnospiraceae</taxon>
        <taxon>Hungatella</taxon>
    </lineage>
</organism>
<evidence type="ECO:0008006" key="3">
    <source>
        <dbReference type="Google" id="ProtNLM"/>
    </source>
</evidence>
<dbReference type="EMBL" id="CYZE01000010">
    <property type="protein sequence ID" value="CUO71525.1"/>
    <property type="molecule type" value="Genomic_DNA"/>
</dbReference>
<proteinExistence type="predicted"/>
<sequence length="458" mass="54511">MKQNKKLMEEIPDRFWGLFRSVNRSTYIEALLRINEEYEYSNYFLSREVCIQVLSEYFAKKRYVIWQDELEDELDTLEPPATRVLNWLLKTGWLRKVDDYASMTVYIVIPDYAAVMTEAFLRLDSEDEDETQIYIQNVYAILFSLKNDPRASISLLNTAFVNTKRLNKTLQDMLHNMDKFFASLLEQKSYEDLLRDHLEGYVEEIVKKKYHILKTSDNFYLYKTDIKRWIAAMREDTEWMEQMSRRSGGKVSAADIAEKLDQIERGFDSIEHRISNMDREHSRYIRATVTRLNYLLNQDDNMKGLVIQLLNHLSEGEEQEERIREVGEHMNLSQMTILSEKSLYKRRRPKADFTGNLEAEEEAEELSREEILNLNKLKNRYSKKEIESFIEENMEEGRMEVTDTSVRSGEDFEKLILAYDYSTRRKSLYRVEEAEGEPEMIESGGYRYPKLTFIRRKS</sequence>
<dbReference type="RefSeq" id="WP_055657409.1">
    <property type="nucleotide sequence ID" value="NZ_CABIXC010000010.1"/>
</dbReference>
<dbReference type="InterPro" id="IPR043773">
    <property type="entry name" value="JetA"/>
</dbReference>
<dbReference type="AlphaFoldDB" id="A0A174HF44"/>
<accession>A0A174HF44</accession>
<dbReference type="Pfam" id="PF18982">
    <property type="entry name" value="JetA"/>
    <property type="match status" value="1"/>
</dbReference>
<gene>
    <name evidence="1" type="ORF">ERS852407_03704</name>
</gene>
<protein>
    <recommendedName>
        <fullName evidence="3">TIGR02677 family protein</fullName>
    </recommendedName>
</protein>
<evidence type="ECO:0000313" key="2">
    <source>
        <dbReference type="Proteomes" id="UP000095651"/>
    </source>
</evidence>